<feature type="compositionally biased region" description="Basic residues" evidence="4">
    <location>
        <begin position="180"/>
        <end position="199"/>
    </location>
</feature>
<dbReference type="GO" id="GO:0071555">
    <property type="term" value="P:cell wall organization"/>
    <property type="evidence" value="ECO:0007669"/>
    <property type="project" value="TreeGrafter"/>
</dbReference>
<keyword evidence="5" id="KW-0812">Transmembrane</keyword>
<evidence type="ECO:0000256" key="5">
    <source>
        <dbReference type="SAM" id="Phobius"/>
    </source>
</evidence>
<evidence type="ECO:0000256" key="2">
    <source>
        <dbReference type="ARBA" id="ARBA00007171"/>
    </source>
</evidence>
<keyword evidence="5" id="KW-1133">Transmembrane helix</keyword>
<evidence type="ECO:0000313" key="8">
    <source>
        <dbReference type="EMBL" id="GGM11534.1"/>
    </source>
</evidence>
<reference evidence="8" key="1">
    <citation type="journal article" date="2014" name="Int. J. Syst. Evol. Microbiol.">
        <title>Complete genome sequence of Corynebacterium casei LMG S-19264T (=DSM 44701T), isolated from a smear-ripened cheese.</title>
        <authorList>
            <consortium name="US DOE Joint Genome Institute (JGI-PGF)"/>
            <person name="Walter F."/>
            <person name="Albersmeier A."/>
            <person name="Kalinowski J."/>
            <person name="Ruckert C."/>
        </authorList>
    </citation>
    <scope>NUCLEOTIDE SEQUENCE</scope>
    <source>
        <strain evidence="8">CGMCC 4.7308</strain>
    </source>
</reference>
<dbReference type="Pfam" id="PF03717">
    <property type="entry name" value="PBP_dimer"/>
    <property type="match status" value="1"/>
</dbReference>
<dbReference type="InterPro" id="IPR012338">
    <property type="entry name" value="Beta-lactam/transpept-like"/>
</dbReference>
<dbReference type="Gene3D" id="3.40.710.10">
    <property type="entry name" value="DD-peptidase/beta-lactamase superfamily"/>
    <property type="match status" value="1"/>
</dbReference>
<feature type="domain" description="Penicillin-binding protein transpeptidase" evidence="6">
    <location>
        <begin position="480"/>
        <end position="784"/>
    </location>
</feature>
<feature type="compositionally biased region" description="Low complexity" evidence="4">
    <location>
        <begin position="135"/>
        <end position="145"/>
    </location>
</feature>
<dbReference type="SUPFAM" id="SSF56601">
    <property type="entry name" value="beta-lactamase/transpeptidase-like"/>
    <property type="match status" value="1"/>
</dbReference>
<comment type="subcellular location">
    <subcellularLocation>
        <location evidence="1">Membrane</location>
    </subcellularLocation>
</comment>
<dbReference type="Proteomes" id="UP000655208">
    <property type="component" value="Unassembled WGS sequence"/>
</dbReference>
<accession>A0A917WKT1</accession>
<dbReference type="EMBL" id="BMNA01000009">
    <property type="protein sequence ID" value="GGM11534.1"/>
    <property type="molecule type" value="Genomic_DNA"/>
</dbReference>
<dbReference type="InterPro" id="IPR001460">
    <property type="entry name" value="PCN-bd_Tpept"/>
</dbReference>
<evidence type="ECO:0000256" key="1">
    <source>
        <dbReference type="ARBA" id="ARBA00004370"/>
    </source>
</evidence>
<proteinExistence type="inferred from homology"/>
<keyword evidence="3 5" id="KW-0472">Membrane</keyword>
<dbReference type="GO" id="GO:0008658">
    <property type="term" value="F:penicillin binding"/>
    <property type="evidence" value="ECO:0007669"/>
    <property type="project" value="InterPro"/>
</dbReference>
<evidence type="ECO:0000256" key="4">
    <source>
        <dbReference type="SAM" id="MobiDB-lite"/>
    </source>
</evidence>
<dbReference type="Pfam" id="PF00905">
    <property type="entry name" value="Transpeptidase"/>
    <property type="match status" value="1"/>
</dbReference>
<reference evidence="8" key="2">
    <citation type="submission" date="2020-09" db="EMBL/GenBank/DDBJ databases">
        <authorList>
            <person name="Sun Q."/>
            <person name="Zhou Y."/>
        </authorList>
    </citation>
    <scope>NUCLEOTIDE SEQUENCE</scope>
    <source>
        <strain evidence="8">CGMCC 4.7308</strain>
    </source>
</reference>
<organism evidence="8 9">
    <name type="scientific">Nakamurella endophytica</name>
    <dbReference type="NCBI Taxonomy" id="1748367"/>
    <lineage>
        <taxon>Bacteria</taxon>
        <taxon>Bacillati</taxon>
        <taxon>Actinomycetota</taxon>
        <taxon>Actinomycetes</taxon>
        <taxon>Nakamurellales</taxon>
        <taxon>Nakamurellaceae</taxon>
        <taxon>Nakamurella</taxon>
    </lineage>
</organism>
<sequence>MTVQWSDRRTDAAPRIPAQGWGPDRGGDPRRDGAPRRGAVAPQRPRPADGAPDPRRAADPTGRAARTDRTGGTGSTARTGRATATGRGSTADRATATGRAAGRTADDGRSLRRPGPGRRDAAAAPDGLDRPTPGRPAGAAAPQSRSGRRPGAAPLRSARPTRPAPSAGRVADARDGGPRPARRSRPAASHRGRRTRRDRAGRPVSPWRTRGALVVLVLMLGAALVKLTFIQGVDAHALASVGMEQRETTTKLYPVRGSIADRNGTQLAFTVEGRAVAGRPQLFTDDPAGKPTYDLDGDPRAATTADQKRQQVADILVQMLGAKTASGTGVDRAEVLTRLRDTSKKYVYLARGLMPAQADAVMDRIGTVLPAADIDAVALERQDLRQTPDGDVAAPIVGSTGWGGVGASGIEAWFEKQLAGSAGSRVQQVDQHGRPIPGTVSDDVPAVDGTDLTLTLDADLQYTTERMLAAQVEASKAVRGCIVVKGISDGQIYSMACYQPGKTTREVGNLAISAPIEPGSVNKVVTFAAAIERGLIKPDTVLHVKDNILMGGHVVHDAWGHDPVDMTATGVLAKSSNVGTLMIAQKLGEDAFAQELTRFGLGRKTGIELPGESSGQVPKQSQWSATSFANLPIGQGLSMTLLQLVDMYQAIGNKGVMIAPTVVKSRTTDGVTTATTPRVTGRVMSAGTASTLLTMLKATVQGGSLAYDGTGARAAIQGYQVAGKTGTAQQVDPKTGGYSRTKYNATFAGIVPADNPRFAIAVWMDAPQVETEGGGAAAPLFHDVASYALRAESVPPSKEAAPVVPLYLNLDR</sequence>
<dbReference type="SUPFAM" id="SSF56519">
    <property type="entry name" value="Penicillin binding protein dimerisation domain"/>
    <property type="match status" value="1"/>
</dbReference>
<dbReference type="PANTHER" id="PTHR30627">
    <property type="entry name" value="PEPTIDOGLYCAN D,D-TRANSPEPTIDASE"/>
    <property type="match status" value="1"/>
</dbReference>
<evidence type="ECO:0000256" key="3">
    <source>
        <dbReference type="ARBA" id="ARBA00023136"/>
    </source>
</evidence>
<dbReference type="PANTHER" id="PTHR30627:SF1">
    <property type="entry name" value="PEPTIDOGLYCAN D,D-TRANSPEPTIDASE FTSI"/>
    <property type="match status" value="1"/>
</dbReference>
<dbReference type="Gene3D" id="3.30.450.330">
    <property type="match status" value="1"/>
</dbReference>
<dbReference type="InterPro" id="IPR050515">
    <property type="entry name" value="Beta-lactam/transpept"/>
</dbReference>
<protein>
    <submittedName>
        <fullName evidence="8">Penicillin-binding protein PbpB</fullName>
    </submittedName>
</protein>
<feature type="compositionally biased region" description="Low complexity" evidence="4">
    <location>
        <begin position="75"/>
        <end position="103"/>
    </location>
</feature>
<feature type="compositionally biased region" description="Basic and acidic residues" evidence="4">
    <location>
        <begin position="25"/>
        <end position="35"/>
    </location>
</feature>
<comment type="similarity">
    <text evidence="2">Belongs to the transpeptidase family.</text>
</comment>
<feature type="compositionally biased region" description="Basic and acidic residues" evidence="4">
    <location>
        <begin position="1"/>
        <end position="12"/>
    </location>
</feature>
<dbReference type="GO" id="GO:0005886">
    <property type="term" value="C:plasma membrane"/>
    <property type="evidence" value="ECO:0007669"/>
    <property type="project" value="TreeGrafter"/>
</dbReference>
<comment type="caution">
    <text evidence="8">The sequence shown here is derived from an EMBL/GenBank/DDBJ whole genome shotgun (WGS) entry which is preliminary data.</text>
</comment>
<dbReference type="InterPro" id="IPR036138">
    <property type="entry name" value="PBP_dimer_sf"/>
</dbReference>
<feature type="transmembrane region" description="Helical" evidence="5">
    <location>
        <begin position="211"/>
        <end position="230"/>
    </location>
</feature>
<gene>
    <name evidence="8" type="primary">pbpB</name>
    <name evidence="8" type="ORF">GCM10011594_34320</name>
</gene>
<evidence type="ECO:0000313" key="9">
    <source>
        <dbReference type="Proteomes" id="UP000655208"/>
    </source>
</evidence>
<dbReference type="InterPro" id="IPR005311">
    <property type="entry name" value="PBP_dimer"/>
</dbReference>
<keyword evidence="9" id="KW-1185">Reference proteome</keyword>
<feature type="domain" description="Penicillin-binding protein dimerisation" evidence="7">
    <location>
        <begin position="253"/>
        <end position="437"/>
    </location>
</feature>
<evidence type="ECO:0000259" key="6">
    <source>
        <dbReference type="Pfam" id="PF00905"/>
    </source>
</evidence>
<dbReference type="AlphaFoldDB" id="A0A917WKT1"/>
<name>A0A917WKT1_9ACTN</name>
<feature type="region of interest" description="Disordered" evidence="4">
    <location>
        <begin position="1"/>
        <end position="204"/>
    </location>
</feature>
<dbReference type="Gene3D" id="3.90.1310.10">
    <property type="entry name" value="Penicillin-binding protein 2a (Domain 2)"/>
    <property type="match status" value="1"/>
</dbReference>
<evidence type="ECO:0000259" key="7">
    <source>
        <dbReference type="Pfam" id="PF03717"/>
    </source>
</evidence>